<dbReference type="EMBL" id="DAAYNL010000005">
    <property type="protein sequence ID" value="HAG4966960.1"/>
    <property type="molecule type" value="Genomic_DNA"/>
</dbReference>
<dbReference type="EMBL" id="DAAUNS010000008">
    <property type="protein sequence ID" value="HAF2323687.1"/>
    <property type="molecule type" value="Genomic_DNA"/>
</dbReference>
<evidence type="ECO:0000313" key="5">
    <source>
        <dbReference type="EMBL" id="HAF2210974.1"/>
    </source>
</evidence>
<evidence type="ECO:0000313" key="7">
    <source>
        <dbReference type="EMBL" id="HAF2528691.1"/>
    </source>
</evidence>
<evidence type="ECO:0000313" key="2">
    <source>
        <dbReference type="EMBL" id="HAF1419378.1"/>
    </source>
</evidence>
<proteinExistence type="predicted"/>
<dbReference type="EMBL" id="DAAUKA010000003">
    <property type="protein sequence ID" value="HAF1580109.1"/>
    <property type="molecule type" value="Genomic_DNA"/>
</dbReference>
<dbReference type="EMBL" id="DAAUNW010000010">
    <property type="protein sequence ID" value="HAF2210974.1"/>
    <property type="molecule type" value="Genomic_DNA"/>
</dbReference>
<dbReference type="EMBL" id="DAAVQA010000008">
    <property type="protein sequence ID" value="HAF6297359.1"/>
    <property type="molecule type" value="Genomic_DNA"/>
</dbReference>
<evidence type="ECO:0000313" key="6">
    <source>
        <dbReference type="EMBL" id="HAF2323687.1"/>
    </source>
</evidence>
<dbReference type="AlphaFoldDB" id="A0A744KF73"/>
<dbReference type="EMBL" id="DAAUMU010000022">
    <property type="protein sequence ID" value="HAF1419378.1"/>
    <property type="molecule type" value="Genomic_DNA"/>
</dbReference>
<dbReference type="EMBL" id="DAAUQW010000011">
    <property type="protein sequence ID" value="HAF2528691.1"/>
    <property type="molecule type" value="Genomic_DNA"/>
</dbReference>
<evidence type="ECO:0000313" key="11">
    <source>
        <dbReference type="EMBL" id="HAF6297359.1"/>
    </source>
</evidence>
<accession>A0A744KF73</accession>
<gene>
    <name evidence="12" type="ORF">G8586_002352</name>
    <name evidence="1" type="ORF">G8M00_005146</name>
    <name evidence="9" type="ORF">G8N50_005047</name>
    <name evidence="4" type="ORF">G8N85_004054</name>
    <name evidence="11" type="ORF">G8N97_003558</name>
    <name evidence="3" type="ORF">G9B36_002301</name>
    <name evidence="6" type="ORF">G9B55_002749</name>
    <name evidence="2" type="ORF">G9B68_003800</name>
    <name evidence="8" type="ORF">G9E70_004040</name>
    <name evidence="5" type="ORF">G9E81_003670</name>
    <name evidence="7" type="ORF">G9E92_003754</name>
    <name evidence="10" type="ORF">G9F11_003915</name>
</gene>
<evidence type="ECO:0000313" key="3">
    <source>
        <dbReference type="EMBL" id="HAF1580109.1"/>
    </source>
</evidence>
<evidence type="ECO:0000313" key="1">
    <source>
        <dbReference type="EMBL" id="HAF1406498.1"/>
    </source>
</evidence>
<dbReference type="EMBL" id="DAAUNA010000028">
    <property type="protein sequence ID" value="HAF1406498.1"/>
    <property type="molecule type" value="Genomic_DNA"/>
</dbReference>
<organism evidence="9">
    <name type="scientific">Salmonella enterica</name>
    <name type="common">Salmonella choleraesuis</name>
    <dbReference type="NCBI Taxonomy" id="28901"/>
    <lineage>
        <taxon>Bacteria</taxon>
        <taxon>Pseudomonadati</taxon>
        <taxon>Pseudomonadota</taxon>
        <taxon>Gammaproteobacteria</taxon>
        <taxon>Enterobacterales</taxon>
        <taxon>Enterobacteriaceae</taxon>
        <taxon>Salmonella</taxon>
    </lineage>
</organism>
<reference evidence="9" key="1">
    <citation type="journal article" date="2018" name="Genome Biol.">
        <title>SKESA: strategic k-mer extension for scrupulous assemblies.</title>
        <authorList>
            <person name="Souvorov A."/>
            <person name="Agarwala R."/>
            <person name="Lipman D.J."/>
        </authorList>
    </citation>
    <scope>NUCLEOTIDE SEQUENCE</scope>
    <source>
        <strain evidence="7">MA.04ba 6789-3</strain>
        <strain evidence="8">MA.05/00002289</strain>
        <strain evidence="3">MA.08ba 7043</strain>
        <strain evidence="4">MA.CK_01/00000941</strain>
        <strain evidence="11">MA.CK_05/00007164</strain>
        <strain evidence="9">MA.CK_07/00001464-1</strain>
        <strain evidence="10">MA.CK_93/00001031</strain>
        <strain evidence="1">MA.CK_93/00017804</strain>
        <strain evidence="2">MA.CK_95/00012903</strain>
        <strain evidence="6">MA.CK_97/00003277</strain>
        <strain evidence="12">MA.CK_99/00006626</strain>
        <strain evidence="5">MA.GW_S00744-09</strain>
    </source>
</reference>
<name>A0A744KF73_SALER</name>
<evidence type="ECO:0000313" key="8">
    <source>
        <dbReference type="EMBL" id="HAF2571112.1"/>
    </source>
</evidence>
<evidence type="ECO:0000313" key="4">
    <source>
        <dbReference type="EMBL" id="HAF2206036.1"/>
    </source>
</evidence>
<dbReference type="EMBL" id="DAAUPK010000019">
    <property type="protein sequence ID" value="HAF2571112.1"/>
    <property type="molecule type" value="Genomic_DNA"/>
</dbReference>
<dbReference type="EMBL" id="DAAURU010000049">
    <property type="protein sequence ID" value="HAF2609587.1"/>
    <property type="molecule type" value="Genomic_DNA"/>
</dbReference>
<comment type="caution">
    <text evidence="9">The sequence shown here is derived from an EMBL/GenBank/DDBJ whole genome shotgun (WGS) entry which is preliminary data.</text>
</comment>
<evidence type="ECO:0000313" key="9">
    <source>
        <dbReference type="EMBL" id="HAF2609587.1"/>
    </source>
</evidence>
<reference evidence="9" key="2">
    <citation type="submission" date="2020-02" db="EMBL/GenBank/DDBJ databases">
        <authorList>
            <consortium name="NCBI Pathogen Detection Project"/>
        </authorList>
    </citation>
    <scope>NUCLEOTIDE SEQUENCE</scope>
    <source>
        <strain evidence="7">MA.04ba 6789-3</strain>
        <strain evidence="8">MA.05/00002289</strain>
        <strain evidence="3">MA.08ba 7043</strain>
        <strain evidence="4">MA.CK_01/00000941</strain>
        <strain evidence="11">MA.CK_05/00007164</strain>
        <strain evidence="9">MA.CK_07/00001464-1</strain>
        <strain evidence="10">MA.CK_93/00001031</strain>
        <strain evidence="1">MA.CK_93/00017804</strain>
        <strain evidence="2">MA.CK_95/00012903</strain>
        <strain evidence="6">MA.CK_97/00003277</strain>
        <strain evidence="12">MA.CK_99/00006626</strain>
        <strain evidence="5">MA.GW_S00744-09</strain>
    </source>
</reference>
<evidence type="ECO:0000313" key="12">
    <source>
        <dbReference type="EMBL" id="HAG4966960.1"/>
    </source>
</evidence>
<protein>
    <submittedName>
        <fullName evidence="9">Uncharacterized protein</fullName>
    </submittedName>
</protein>
<dbReference type="EMBL" id="DAAUOA010000024">
    <property type="protein sequence ID" value="HAF2206036.1"/>
    <property type="molecule type" value="Genomic_DNA"/>
</dbReference>
<evidence type="ECO:0000313" key="10">
    <source>
        <dbReference type="EMBL" id="HAF6261254.1"/>
    </source>
</evidence>
<dbReference type="RefSeq" id="WP_154708157.1">
    <property type="nucleotide sequence ID" value="NZ_JBHZFA020000005.1"/>
</dbReference>
<sequence>MAQIKAVLPSEENKIVVMSVSTMQIAKTFTIFSASRGLGKNRQHKIHHRQKLKKKIA</sequence>
<dbReference type="EMBL" id="DAAVPY010000011">
    <property type="protein sequence ID" value="HAF6261254.1"/>
    <property type="molecule type" value="Genomic_DNA"/>
</dbReference>